<comment type="caution">
    <text evidence="1">The sequence shown here is derived from an EMBL/GenBank/DDBJ whole genome shotgun (WGS) entry which is preliminary data.</text>
</comment>
<accession>A0AAW0GWS1</accession>
<organism evidence="1 2">
    <name type="scientific">Cerrena zonata</name>
    <dbReference type="NCBI Taxonomy" id="2478898"/>
    <lineage>
        <taxon>Eukaryota</taxon>
        <taxon>Fungi</taxon>
        <taxon>Dikarya</taxon>
        <taxon>Basidiomycota</taxon>
        <taxon>Agaricomycotina</taxon>
        <taxon>Agaricomycetes</taxon>
        <taxon>Polyporales</taxon>
        <taxon>Cerrenaceae</taxon>
        <taxon>Cerrena</taxon>
    </lineage>
</organism>
<reference evidence="1 2" key="1">
    <citation type="submission" date="2022-09" db="EMBL/GenBank/DDBJ databases">
        <authorList>
            <person name="Palmer J.M."/>
        </authorList>
    </citation>
    <scope>NUCLEOTIDE SEQUENCE [LARGE SCALE GENOMIC DNA]</scope>
    <source>
        <strain evidence="1 2">DSM 7382</strain>
    </source>
</reference>
<dbReference type="EMBL" id="JASBNA010000001">
    <property type="protein sequence ID" value="KAK7695824.1"/>
    <property type="molecule type" value="Genomic_DNA"/>
</dbReference>
<evidence type="ECO:0000313" key="2">
    <source>
        <dbReference type="Proteomes" id="UP001385951"/>
    </source>
</evidence>
<dbReference type="AlphaFoldDB" id="A0AAW0GWS1"/>
<dbReference type="Proteomes" id="UP001385951">
    <property type="component" value="Unassembled WGS sequence"/>
</dbReference>
<name>A0AAW0GWS1_9APHY</name>
<keyword evidence="2" id="KW-1185">Reference proteome</keyword>
<proteinExistence type="predicted"/>
<gene>
    <name evidence="1" type="ORF">QCA50_000462</name>
</gene>
<sequence>MNDVSTQPEHNVTTAPMSIATDYNAYVIQALSRMTRSSGNIDQQVLRRCLGLSSSYLLTDATMNPNAGLTTWCSGFSRIVDVLSALHSRNELELQTISEASKACSECWGVAGGWRELEQARDRVKEIATRLKGLLDENGRTYRGERIYIP</sequence>
<evidence type="ECO:0000313" key="1">
    <source>
        <dbReference type="EMBL" id="KAK7695824.1"/>
    </source>
</evidence>
<protein>
    <submittedName>
        <fullName evidence="1">Uncharacterized protein</fullName>
    </submittedName>
</protein>